<dbReference type="Proteomes" id="UP000182715">
    <property type="component" value="Unassembled WGS sequence"/>
</dbReference>
<feature type="region of interest" description="Disordered" evidence="1">
    <location>
        <begin position="1"/>
        <end position="37"/>
    </location>
</feature>
<evidence type="ECO:0000313" key="3">
    <source>
        <dbReference type="Proteomes" id="UP000182715"/>
    </source>
</evidence>
<proteinExistence type="predicted"/>
<dbReference type="GO" id="GO:0008854">
    <property type="term" value="F:exodeoxyribonuclease V activity"/>
    <property type="evidence" value="ECO:0007669"/>
    <property type="project" value="UniProtKB-EC"/>
</dbReference>
<dbReference type="EC" id="3.1.11.5" evidence="2"/>
<accession>A0A0H5DM78</accession>
<protein>
    <submittedName>
        <fullName evidence="2">Exodeoxyribonuclease V gamma chain</fullName>
        <ecNumber evidence="2">3.1.11.5</ecNumber>
    </submittedName>
</protein>
<evidence type="ECO:0000256" key="1">
    <source>
        <dbReference type="SAM" id="MobiDB-lite"/>
    </source>
</evidence>
<reference evidence="2 3" key="1">
    <citation type="submission" date="2014-11" db="EMBL/GenBank/DDBJ databases">
        <authorList>
            <person name="Diene M.Seydina."/>
        </authorList>
    </citation>
    <scope>NUCLEOTIDE SEQUENCE [LARGE SCALE GENOMIC DNA]</scope>
    <source>
        <strain evidence="2 3">Neisseria meningitidis CHUV</strain>
    </source>
</reference>
<sequence>MPQRKKRKRPEQPDGMERQMPSENSKKVFRRHFVYRV</sequence>
<name>A0A0H5DM78_NEIMI</name>
<dbReference type="EMBL" id="CVTF01000062">
    <property type="protein sequence ID" value="CRL92391.1"/>
    <property type="molecule type" value="Genomic_DNA"/>
</dbReference>
<evidence type="ECO:0000313" key="2">
    <source>
        <dbReference type="EMBL" id="CRL92391.1"/>
    </source>
</evidence>
<organism evidence="2 3">
    <name type="scientific">Neisseria meningitidis serogroup B</name>
    <dbReference type="NCBI Taxonomy" id="491"/>
    <lineage>
        <taxon>Bacteria</taxon>
        <taxon>Pseudomonadati</taxon>
        <taxon>Pseudomonadota</taxon>
        <taxon>Betaproteobacteria</taxon>
        <taxon>Neisseriales</taxon>
        <taxon>Neisseriaceae</taxon>
        <taxon>Neisseria</taxon>
    </lineage>
</organism>
<keyword evidence="2" id="KW-0378">Hydrolase</keyword>
<feature type="compositionally biased region" description="Basic residues" evidence="1">
    <location>
        <begin position="27"/>
        <end position="37"/>
    </location>
</feature>
<dbReference type="AlphaFoldDB" id="A0A0H5DM78"/>